<dbReference type="PIRSF" id="PIRSF037004">
    <property type="entry name" value="UCP037004"/>
    <property type="match status" value="1"/>
</dbReference>
<evidence type="ECO:0000313" key="2">
    <source>
        <dbReference type="EMBL" id="KJZ08600.1"/>
    </source>
</evidence>
<sequence length="323" mass="36948">MIEQAFSFNSPIKIGISACLAGDKVRFDSGHKRSNFCMDELADYVEYVRFCPEVAIGLPIPRKTIRQVRVEDVIKVGPAHGDEDYAPDLAEYGKKVSDEHGEQLSGYIFCAKSPSCGMERVKIYNEAETGNTSEGVGIFAEQIMARNPLLPCEENGRLNDMHLRENFVMRVYVYKSWQELVATQPGLHELTNFHARHKYLLMSHNYQAYRDLGRLLAEGKGTPLEELRANYISGLMAALSRPARRKDQANTLSHLQGYFKKVLGKVEKQELCRAIDDYRVGQVPLQVPLTLLRHHLIMHPNDYLMQQVYFHPYPNELKLRYAI</sequence>
<dbReference type="EMBL" id="JXYA01000026">
    <property type="protein sequence ID" value="KJZ08600.1"/>
    <property type="molecule type" value="Genomic_DNA"/>
</dbReference>
<dbReference type="InterPro" id="IPR007553">
    <property type="entry name" value="2-thiour_desulf"/>
</dbReference>
<organism evidence="2 3">
    <name type="scientific">Pseudoalteromonas rubra</name>
    <dbReference type="NCBI Taxonomy" id="43658"/>
    <lineage>
        <taxon>Bacteria</taxon>
        <taxon>Pseudomonadati</taxon>
        <taxon>Pseudomonadota</taxon>
        <taxon>Gammaproteobacteria</taxon>
        <taxon>Alteromonadales</taxon>
        <taxon>Pseudoalteromonadaceae</taxon>
        <taxon>Pseudoalteromonas</taxon>
    </lineage>
</organism>
<name>A0A0F4QMW3_9GAMM</name>
<feature type="domain" description="DUF1722" evidence="1">
    <location>
        <begin position="198"/>
        <end position="314"/>
    </location>
</feature>
<dbReference type="Pfam" id="PF04463">
    <property type="entry name" value="2-thiour_desulf"/>
    <property type="match status" value="1"/>
</dbReference>
<gene>
    <name evidence="2" type="ORF">TW77_12175</name>
</gene>
<dbReference type="InterPro" id="IPR013560">
    <property type="entry name" value="DUF1722"/>
</dbReference>
<comment type="caution">
    <text evidence="2">The sequence shown here is derived from an EMBL/GenBank/DDBJ whole genome shotgun (WGS) entry which is preliminary data.</text>
</comment>
<evidence type="ECO:0000259" key="1">
    <source>
        <dbReference type="Pfam" id="PF08349"/>
    </source>
</evidence>
<dbReference type="AlphaFoldDB" id="A0A0F4QMW3"/>
<evidence type="ECO:0000313" key="3">
    <source>
        <dbReference type="Proteomes" id="UP000033452"/>
    </source>
</evidence>
<proteinExistence type="predicted"/>
<keyword evidence="3" id="KW-1185">Reference proteome</keyword>
<reference evidence="2 3" key="1">
    <citation type="journal article" date="2015" name="BMC Genomics">
        <title>Genome mining reveals unlocked bioactive potential of marine Gram-negative bacteria.</title>
        <authorList>
            <person name="Machado H."/>
            <person name="Sonnenschein E.C."/>
            <person name="Melchiorsen J."/>
            <person name="Gram L."/>
        </authorList>
    </citation>
    <scope>NUCLEOTIDE SEQUENCE [LARGE SCALE GENOMIC DNA]</scope>
    <source>
        <strain evidence="2 3">S2471</strain>
    </source>
</reference>
<protein>
    <submittedName>
        <fullName evidence="2">Membrane protein</fullName>
    </submittedName>
</protein>
<dbReference type="PANTHER" id="PTHR30087">
    <property type="entry name" value="INNER MEMBRANE PROTEIN"/>
    <property type="match status" value="1"/>
</dbReference>
<dbReference type="PATRIC" id="fig|43658.5.peg.2577"/>
<dbReference type="InterPro" id="IPR017087">
    <property type="entry name" value="UCP037004"/>
</dbReference>
<dbReference type="Pfam" id="PF08349">
    <property type="entry name" value="DUF1722"/>
    <property type="match status" value="1"/>
</dbReference>
<dbReference type="Proteomes" id="UP000033452">
    <property type="component" value="Unassembled WGS sequence"/>
</dbReference>
<dbReference type="RefSeq" id="WP_046005252.1">
    <property type="nucleotide sequence ID" value="NZ_JXYA01000026.1"/>
</dbReference>
<dbReference type="OrthoDB" id="495783at2"/>
<dbReference type="PANTHER" id="PTHR30087:SF0">
    <property type="entry name" value="INNER MEMBRANE PROTEIN"/>
    <property type="match status" value="1"/>
</dbReference>
<accession>A0A0F4QMW3</accession>